<gene>
    <name evidence="2" type="ORF">CAL24_01210</name>
</gene>
<evidence type="ECO:0000256" key="1">
    <source>
        <dbReference type="SAM" id="Phobius"/>
    </source>
</evidence>
<keyword evidence="1" id="KW-0812">Transmembrane</keyword>
<dbReference type="GO" id="GO:0005886">
    <property type="term" value="C:plasma membrane"/>
    <property type="evidence" value="ECO:0007669"/>
    <property type="project" value="UniProtKB-SubCell"/>
</dbReference>
<dbReference type="PANTHER" id="PTHR43471">
    <property type="entry name" value="ABC TRANSPORTER PERMEASE"/>
    <property type="match status" value="1"/>
</dbReference>
<keyword evidence="3" id="KW-1185">Reference proteome</keyword>
<dbReference type="RefSeq" id="WP_094805511.1">
    <property type="nucleotide sequence ID" value="NZ_NEVT01000002.1"/>
</dbReference>
<dbReference type="PANTHER" id="PTHR43471:SF14">
    <property type="entry name" value="ABC-2 TYPE TRANSPORT SYSTEM PERMEASE PROTEIN"/>
    <property type="match status" value="1"/>
</dbReference>
<keyword evidence="1" id="KW-0472">Membrane</keyword>
<organism evidence="2 3">
    <name type="scientific">Bordetella genomosp. 2</name>
    <dbReference type="NCBI Taxonomy" id="1983456"/>
    <lineage>
        <taxon>Bacteria</taxon>
        <taxon>Pseudomonadati</taxon>
        <taxon>Pseudomonadota</taxon>
        <taxon>Betaproteobacteria</taxon>
        <taxon>Burkholderiales</taxon>
        <taxon>Alcaligenaceae</taxon>
        <taxon>Bordetella</taxon>
    </lineage>
</organism>
<sequence length="321" mass="34560">MRKREGSPWQGLGAVTLKEFADHLSSARMRVLEWLIVLTAAAALYGALQQIRDTTAEDPFVFLRVFTTAQAPMPSFASLLGFLIPLIAIGLGFDAINGEYSRRTMSRLLSQPIYRDALLLGKFLAGMATLAISLLCLWLIVISVGLLALGVPPSGQEVARSLLFLAMALAYAGVWLALSMLFSVLFRSAATSALVSLGLWLFLALLWPLLASALANAIAPPDLASQLLGQPSLATLEWQQALQRLSPAQLFNESIIAVLSPMTRAIGPVFLDQLEGAVMGMPLALAQSLQIVWAQAVGLVAGVILLFALTYVVFQRQEVRA</sequence>
<name>A0A261W932_9BORD</name>
<dbReference type="Pfam" id="PF12679">
    <property type="entry name" value="ABC2_membrane_2"/>
    <property type="match status" value="1"/>
</dbReference>
<keyword evidence="1" id="KW-1133">Transmembrane helix</keyword>
<evidence type="ECO:0000313" key="2">
    <source>
        <dbReference type="EMBL" id="OZI82527.1"/>
    </source>
</evidence>
<reference evidence="3" key="1">
    <citation type="submission" date="2017-05" db="EMBL/GenBank/DDBJ databases">
        <title>Complete and WGS of Bordetella genogroups.</title>
        <authorList>
            <person name="Spilker T."/>
            <person name="Lipuma J."/>
        </authorList>
    </citation>
    <scope>NUCLEOTIDE SEQUENCE [LARGE SCALE GENOMIC DNA]</scope>
    <source>
        <strain evidence="3">AU8256</strain>
    </source>
</reference>
<dbReference type="Proteomes" id="UP000215633">
    <property type="component" value="Unassembled WGS sequence"/>
</dbReference>
<dbReference type="GO" id="GO:0140359">
    <property type="term" value="F:ABC-type transporter activity"/>
    <property type="evidence" value="ECO:0007669"/>
    <property type="project" value="InterPro"/>
</dbReference>
<feature type="transmembrane region" description="Helical" evidence="1">
    <location>
        <begin position="162"/>
        <end position="185"/>
    </location>
</feature>
<accession>A0A261W932</accession>
<feature type="transmembrane region" description="Helical" evidence="1">
    <location>
        <begin position="31"/>
        <end position="51"/>
    </location>
</feature>
<evidence type="ECO:0000313" key="3">
    <source>
        <dbReference type="Proteomes" id="UP000215633"/>
    </source>
</evidence>
<proteinExistence type="predicted"/>
<feature type="transmembrane region" description="Helical" evidence="1">
    <location>
        <begin position="197"/>
        <end position="219"/>
    </location>
</feature>
<dbReference type="AlphaFoldDB" id="A0A261W932"/>
<protein>
    <submittedName>
        <fullName evidence="2">ABC transporter permease</fullName>
    </submittedName>
</protein>
<feature type="transmembrane region" description="Helical" evidence="1">
    <location>
        <begin position="291"/>
        <end position="314"/>
    </location>
</feature>
<dbReference type="EMBL" id="NEVT01000002">
    <property type="protein sequence ID" value="OZI82527.1"/>
    <property type="molecule type" value="Genomic_DNA"/>
</dbReference>
<feature type="transmembrane region" description="Helical" evidence="1">
    <location>
        <begin position="71"/>
        <end position="96"/>
    </location>
</feature>
<feature type="transmembrane region" description="Helical" evidence="1">
    <location>
        <begin position="117"/>
        <end position="150"/>
    </location>
</feature>
<comment type="caution">
    <text evidence="2">The sequence shown here is derived from an EMBL/GenBank/DDBJ whole genome shotgun (WGS) entry which is preliminary data.</text>
</comment>